<evidence type="ECO:0000313" key="5">
    <source>
        <dbReference type="EMBL" id="SBW24764.1"/>
    </source>
</evidence>
<accession>A0A1C3P4K9</accession>
<evidence type="ECO:0000256" key="2">
    <source>
        <dbReference type="ARBA" id="ARBA00008351"/>
    </source>
</evidence>
<dbReference type="PIRSF" id="PIRSF005790">
    <property type="entry name" value="NifW"/>
    <property type="match status" value="1"/>
</dbReference>
<dbReference type="AlphaFoldDB" id="A0A1C3P4K9"/>
<proteinExistence type="inferred from homology"/>
<dbReference type="RefSeq" id="WP_131767515.1">
    <property type="nucleotide sequence ID" value="NZ_CAAAFT010000333.1"/>
</dbReference>
<keyword evidence="3 4" id="KW-0535">Nitrogen fixation</keyword>
<keyword evidence="6" id="KW-1185">Reference proteome</keyword>
<comment type="subunit">
    <text evidence="4">Homotrimer; associates with NifD.</text>
</comment>
<comment type="similarity">
    <text evidence="2 4">Belongs to the NifW family.</text>
</comment>
<organism evidence="5 6">
    <name type="scientific">Candidatus Protofrankia californiensis</name>
    <dbReference type="NCBI Taxonomy" id="1839754"/>
    <lineage>
        <taxon>Bacteria</taxon>
        <taxon>Bacillati</taxon>
        <taxon>Actinomycetota</taxon>
        <taxon>Actinomycetes</taxon>
        <taxon>Frankiales</taxon>
        <taxon>Frankiaceae</taxon>
        <taxon>Protofrankia</taxon>
    </lineage>
</organism>
<evidence type="ECO:0000256" key="3">
    <source>
        <dbReference type="ARBA" id="ARBA00023231"/>
    </source>
</evidence>
<evidence type="ECO:0000313" key="6">
    <source>
        <dbReference type="Proteomes" id="UP000199013"/>
    </source>
</evidence>
<comment type="function">
    <text evidence="1 4">May protect the nitrogenase Fe-Mo protein from oxidative damage.</text>
</comment>
<reference evidence="6" key="1">
    <citation type="submission" date="2016-02" db="EMBL/GenBank/DDBJ databases">
        <authorList>
            <person name="Wibberg D."/>
        </authorList>
    </citation>
    <scope>NUCLEOTIDE SEQUENCE [LARGE SCALE GENOMIC DNA]</scope>
</reference>
<evidence type="ECO:0000256" key="1">
    <source>
        <dbReference type="ARBA" id="ARBA00002247"/>
    </source>
</evidence>
<name>A0A1C3P4K9_9ACTN</name>
<protein>
    <recommendedName>
        <fullName evidence="4">Nitrogenase-stabilizing/protective protein NifW</fullName>
    </recommendedName>
</protein>
<dbReference type="Proteomes" id="UP000199013">
    <property type="component" value="Unassembled WGS sequence"/>
</dbReference>
<evidence type="ECO:0000256" key="4">
    <source>
        <dbReference type="HAMAP-Rule" id="MF_00529"/>
    </source>
</evidence>
<dbReference type="InterPro" id="IPR004893">
    <property type="entry name" value="NifW"/>
</dbReference>
<sequence length="112" mass="12368">MTTGTERLAQFRRCGTAEDYFQALDVPFDPRVVAVNRLHILRHFSPAVARIDAENSSPEDRLAAYRAALVASYEAFTTATALDHRLFKVLADRAPQAFVAVDTVTVEAEKSA</sequence>
<dbReference type="EMBL" id="FLUV01001790">
    <property type="protein sequence ID" value="SBW24764.1"/>
    <property type="molecule type" value="Genomic_DNA"/>
</dbReference>
<gene>
    <name evidence="4" type="primary">nifW</name>
    <name evidence="5" type="ORF">FDG2_4289</name>
</gene>
<dbReference type="HAMAP" id="MF_00529">
    <property type="entry name" value="NifW"/>
    <property type="match status" value="1"/>
</dbReference>
<dbReference type="GO" id="GO:0009399">
    <property type="term" value="P:nitrogen fixation"/>
    <property type="evidence" value="ECO:0007669"/>
    <property type="project" value="UniProtKB-UniRule"/>
</dbReference>
<dbReference type="Pfam" id="PF03206">
    <property type="entry name" value="NifW"/>
    <property type="match status" value="1"/>
</dbReference>